<dbReference type="PANTHER" id="PTHR47256:SF1">
    <property type="entry name" value="ZN(II)2CYS6 TRANSCRIPTION FACTOR (EUROFUNG)"/>
    <property type="match status" value="1"/>
</dbReference>
<dbReference type="Gene3D" id="4.10.240.10">
    <property type="entry name" value="Zn(2)-C6 fungal-type DNA-binding domain"/>
    <property type="match status" value="1"/>
</dbReference>
<dbReference type="InterPro" id="IPR053187">
    <property type="entry name" value="Notoamide_regulator"/>
</dbReference>
<proteinExistence type="predicted"/>
<accession>A0A8G0LNE2</accession>
<keyword evidence="2" id="KW-0539">Nucleus</keyword>
<dbReference type="GO" id="GO:0008270">
    <property type="term" value="F:zinc ion binding"/>
    <property type="evidence" value="ECO:0007669"/>
    <property type="project" value="InterPro"/>
</dbReference>
<dbReference type="InterPro" id="IPR007219">
    <property type="entry name" value="XnlR_reg_dom"/>
</dbReference>
<dbReference type="CDD" id="cd00067">
    <property type="entry name" value="GAL4"/>
    <property type="match status" value="1"/>
</dbReference>
<dbReference type="PROSITE" id="PS00463">
    <property type="entry name" value="ZN2_CY6_FUNGAL_1"/>
    <property type="match status" value="1"/>
</dbReference>
<dbReference type="Pfam" id="PF00172">
    <property type="entry name" value="Zn_clus"/>
    <property type="match status" value="1"/>
</dbReference>
<dbReference type="GO" id="GO:0000981">
    <property type="term" value="F:DNA-binding transcription factor activity, RNA polymerase II-specific"/>
    <property type="evidence" value="ECO:0007669"/>
    <property type="project" value="InterPro"/>
</dbReference>
<dbReference type="PROSITE" id="PS50048">
    <property type="entry name" value="ZN2_CY6_FUNGAL_2"/>
    <property type="match status" value="1"/>
</dbReference>
<evidence type="ECO:0000259" key="4">
    <source>
        <dbReference type="PROSITE" id="PS50048"/>
    </source>
</evidence>
<dbReference type="PANTHER" id="PTHR47256">
    <property type="entry name" value="ZN(II)2CYS6 TRANSCRIPTION FACTOR (EUROFUNG)-RELATED"/>
    <property type="match status" value="1"/>
</dbReference>
<dbReference type="InterPro" id="IPR036864">
    <property type="entry name" value="Zn2-C6_fun-type_DNA-bd_sf"/>
</dbReference>
<feature type="domain" description="Zn(2)-C6 fungal-type" evidence="4">
    <location>
        <begin position="45"/>
        <end position="75"/>
    </location>
</feature>
<dbReference type="GO" id="GO:0006351">
    <property type="term" value="P:DNA-templated transcription"/>
    <property type="evidence" value="ECO:0007669"/>
    <property type="project" value="InterPro"/>
</dbReference>
<dbReference type="GO" id="GO:0003677">
    <property type="term" value="F:DNA binding"/>
    <property type="evidence" value="ECO:0007669"/>
    <property type="project" value="InterPro"/>
</dbReference>
<dbReference type="Pfam" id="PF04082">
    <property type="entry name" value="Fungal_trans"/>
    <property type="match status" value="1"/>
</dbReference>
<dbReference type="Proteomes" id="UP000826661">
    <property type="component" value="Chromosome VII"/>
</dbReference>
<sequence length="697" mass="79949">MPEHAAKGRAQQPRRVLPALAQRPPVTAAPDPPPAPKRQNMVTAACIACRKQKTKCSGDRPACSRCVQRNAECHYTTQPGETEAQAWQRAYKDLQRKRTAHEELFHLLKNLPDKEAGHVWRQIREGIDATSLLNYLKTGNVLLQMAVAPETRFRYELPYRTEMPEYYLGDNPYIDSMIYGASSLYPKTERSKNPGRTATSRAGNRASNEYQGAYLKPFHAAEVIDPRLTDAKISSWTAVCKDDVLMRQLLSVFLRCEYHLTSAFQKDYFLDDLVANRKKFCSSLLVNVVLAYSCVCYPGFPDRAEYWNPKALVYRFIMEAKRIWELESHEPKITTIQAGIVFTVFHNLCGLDEIGQAYRIQAIDLAHQMQLFDGTVGGRSDKMRRSMAFLAWTLFNWETLVAFSFMFTPLLKEPPNWALPDPTQDGNWYGEIWLKYPLTDTLSPSYFGTVFRAKSHFRIIMNEFCSILYSEGSQITIEKAYELLKRLKHWYHGLPGPLLPKTIVLPTHLQLHIHYHYLIISIFEPLMDAQTDHQPPPQQLVAEAKKHLQTLIRLYYLRHGYDAMDLFVVIPLMLAGSECVEAINDQTPAAELELLRSTLILVAKGLYSQRRNHYLAEALFRVIRGRMRPSELSLLKNTMKIDEREWDEKSSMVQEVRSAWPVSVVKKKEEIDSQKLTNLVESYGNLNVEGSSDAKST</sequence>
<reference evidence="5 6" key="1">
    <citation type="journal article" date="2021" name="BMC Genomics">
        <title>Telomere-to-telomere genome assembly of asparaginase-producing Trichoderma simmonsii.</title>
        <authorList>
            <person name="Chung D."/>
            <person name="Kwon Y.M."/>
            <person name="Yang Y."/>
        </authorList>
    </citation>
    <scope>NUCLEOTIDE SEQUENCE [LARGE SCALE GENOMIC DNA]</scope>
    <source>
        <strain evidence="5 6">GH-Sj1</strain>
    </source>
</reference>
<evidence type="ECO:0000256" key="1">
    <source>
        <dbReference type="ARBA" id="ARBA00022723"/>
    </source>
</evidence>
<keyword evidence="1" id="KW-0479">Metal-binding</keyword>
<dbReference type="SMART" id="SM00066">
    <property type="entry name" value="GAL4"/>
    <property type="match status" value="1"/>
</dbReference>
<name>A0A8G0LNE2_9HYPO</name>
<evidence type="ECO:0000313" key="5">
    <source>
        <dbReference type="EMBL" id="QYT05488.1"/>
    </source>
</evidence>
<dbReference type="AlphaFoldDB" id="A0A8G0LNE2"/>
<dbReference type="CDD" id="cd12148">
    <property type="entry name" value="fungal_TF_MHR"/>
    <property type="match status" value="1"/>
</dbReference>
<dbReference type="EMBL" id="CP075870">
    <property type="protein sequence ID" value="QYT05488.1"/>
    <property type="molecule type" value="Genomic_DNA"/>
</dbReference>
<gene>
    <name evidence="5" type="ORF">H0G86_012381</name>
</gene>
<evidence type="ECO:0000313" key="6">
    <source>
        <dbReference type="Proteomes" id="UP000826661"/>
    </source>
</evidence>
<dbReference type="InterPro" id="IPR001138">
    <property type="entry name" value="Zn2Cys6_DnaBD"/>
</dbReference>
<feature type="region of interest" description="Disordered" evidence="3">
    <location>
        <begin position="1"/>
        <end position="38"/>
    </location>
</feature>
<dbReference type="SUPFAM" id="SSF57701">
    <property type="entry name" value="Zn2/Cys6 DNA-binding domain"/>
    <property type="match status" value="1"/>
</dbReference>
<organism evidence="5 6">
    <name type="scientific">Trichoderma simmonsii</name>
    <dbReference type="NCBI Taxonomy" id="1491479"/>
    <lineage>
        <taxon>Eukaryota</taxon>
        <taxon>Fungi</taxon>
        <taxon>Dikarya</taxon>
        <taxon>Ascomycota</taxon>
        <taxon>Pezizomycotina</taxon>
        <taxon>Sordariomycetes</taxon>
        <taxon>Hypocreomycetidae</taxon>
        <taxon>Hypocreales</taxon>
        <taxon>Hypocreaceae</taxon>
        <taxon>Trichoderma</taxon>
    </lineage>
</organism>
<keyword evidence="6" id="KW-1185">Reference proteome</keyword>
<protein>
    <submittedName>
        <fullName evidence="5">Zn(2)-C6 fungal-type domain-containing protein</fullName>
    </submittedName>
</protein>
<evidence type="ECO:0000256" key="2">
    <source>
        <dbReference type="ARBA" id="ARBA00023242"/>
    </source>
</evidence>
<evidence type="ECO:0000256" key="3">
    <source>
        <dbReference type="SAM" id="MobiDB-lite"/>
    </source>
</evidence>